<organism evidence="3 4">
    <name type="scientific">Rohdeia mirabilis</name>
    <dbReference type="NCBI Taxonomy" id="2528008"/>
    <lineage>
        <taxon>Bacteria</taxon>
        <taxon>Pseudomonadati</taxon>
        <taxon>Planctomycetota</taxon>
        <taxon>Planctomycetia</taxon>
        <taxon>Planctomycetia incertae sedis</taxon>
        <taxon>Rohdeia</taxon>
    </lineage>
</organism>
<dbReference type="AlphaFoldDB" id="A0A518D3B3"/>
<evidence type="ECO:0000256" key="2">
    <source>
        <dbReference type="SAM" id="Phobius"/>
    </source>
</evidence>
<keyword evidence="4" id="KW-1185">Reference proteome</keyword>
<feature type="transmembrane region" description="Helical" evidence="2">
    <location>
        <begin position="20"/>
        <end position="38"/>
    </location>
</feature>
<dbReference type="Proteomes" id="UP000319342">
    <property type="component" value="Chromosome"/>
</dbReference>
<evidence type="ECO:0000313" key="3">
    <source>
        <dbReference type="EMBL" id="QDU85966.1"/>
    </source>
</evidence>
<evidence type="ECO:0000313" key="4">
    <source>
        <dbReference type="Proteomes" id="UP000319342"/>
    </source>
</evidence>
<keyword evidence="2" id="KW-0812">Transmembrane</keyword>
<sequence>MSARSRSNPHSASPAGVRRLWFGVVVAALTLFPAWYFFVPPLMGPSNVGVRLHLGGGLTLTPQAKTDLAERTRVTFFGLDGLLMESFDPRGPGEVQEIVVEQVSYSDENLYSIFKEVPGERILLAFNILVEGFDPFFECYWVEIDCERPVVNSLLEAAATAYALEELAELVRSSYAERGQCEQHRDGLNWRPPVADEAPATEASGVFD</sequence>
<keyword evidence="2" id="KW-0472">Membrane</keyword>
<proteinExistence type="predicted"/>
<reference evidence="3 4" key="1">
    <citation type="submission" date="2019-02" db="EMBL/GenBank/DDBJ databases">
        <title>Deep-cultivation of Planctomycetes and their phenomic and genomic characterization uncovers novel biology.</title>
        <authorList>
            <person name="Wiegand S."/>
            <person name="Jogler M."/>
            <person name="Boedeker C."/>
            <person name="Pinto D."/>
            <person name="Vollmers J."/>
            <person name="Rivas-Marin E."/>
            <person name="Kohn T."/>
            <person name="Peeters S.H."/>
            <person name="Heuer A."/>
            <person name="Rast P."/>
            <person name="Oberbeckmann S."/>
            <person name="Bunk B."/>
            <person name="Jeske O."/>
            <person name="Meyerdierks A."/>
            <person name="Storesund J.E."/>
            <person name="Kallscheuer N."/>
            <person name="Luecker S."/>
            <person name="Lage O.M."/>
            <person name="Pohl T."/>
            <person name="Merkel B.J."/>
            <person name="Hornburger P."/>
            <person name="Mueller R.-W."/>
            <person name="Bruemmer F."/>
            <person name="Labrenz M."/>
            <person name="Spormann A.M."/>
            <person name="Op den Camp H."/>
            <person name="Overmann J."/>
            <person name="Amann R."/>
            <person name="Jetten M.S.M."/>
            <person name="Mascher T."/>
            <person name="Medema M.H."/>
            <person name="Devos D.P."/>
            <person name="Kaster A.-K."/>
            <person name="Ovreas L."/>
            <person name="Rohde M."/>
            <person name="Galperin M.Y."/>
            <person name="Jogler C."/>
        </authorList>
    </citation>
    <scope>NUCLEOTIDE SEQUENCE [LARGE SCALE GENOMIC DNA]</scope>
    <source>
        <strain evidence="3 4">Pla163</strain>
    </source>
</reference>
<protein>
    <submittedName>
        <fullName evidence="3">Uncharacterized protein</fullName>
    </submittedName>
</protein>
<feature type="region of interest" description="Disordered" evidence="1">
    <location>
        <begin position="186"/>
        <end position="208"/>
    </location>
</feature>
<evidence type="ECO:0000256" key="1">
    <source>
        <dbReference type="SAM" id="MobiDB-lite"/>
    </source>
</evidence>
<accession>A0A518D3B3</accession>
<dbReference type="EMBL" id="CP036290">
    <property type="protein sequence ID" value="QDU85966.1"/>
    <property type="molecule type" value="Genomic_DNA"/>
</dbReference>
<gene>
    <name evidence="3" type="ORF">Pla163_31130</name>
</gene>
<name>A0A518D3B3_9BACT</name>
<keyword evidence="2" id="KW-1133">Transmembrane helix</keyword>